<keyword evidence="4" id="KW-0788">Thiol protease</keyword>
<gene>
    <name evidence="7" type="ORF">Fcan01_25441</name>
</gene>
<dbReference type="OrthoDB" id="10693025at2759"/>
<feature type="region of interest" description="Disordered" evidence="5">
    <location>
        <begin position="442"/>
        <end position="477"/>
    </location>
</feature>
<evidence type="ECO:0000259" key="6">
    <source>
        <dbReference type="PROSITE" id="PS50600"/>
    </source>
</evidence>
<feature type="compositionally biased region" description="Polar residues" evidence="5">
    <location>
        <begin position="812"/>
        <end position="824"/>
    </location>
</feature>
<organism evidence="7 8">
    <name type="scientific">Folsomia candida</name>
    <name type="common">Springtail</name>
    <dbReference type="NCBI Taxonomy" id="158441"/>
    <lineage>
        <taxon>Eukaryota</taxon>
        <taxon>Metazoa</taxon>
        <taxon>Ecdysozoa</taxon>
        <taxon>Arthropoda</taxon>
        <taxon>Hexapoda</taxon>
        <taxon>Collembola</taxon>
        <taxon>Entomobryomorpha</taxon>
        <taxon>Isotomoidea</taxon>
        <taxon>Isotomidae</taxon>
        <taxon>Proisotominae</taxon>
        <taxon>Folsomia</taxon>
    </lineage>
</organism>
<dbReference type="EMBL" id="LNIX01000037">
    <property type="protein sequence ID" value="OXA39780.1"/>
    <property type="molecule type" value="Genomic_DNA"/>
</dbReference>
<feature type="region of interest" description="Disordered" evidence="5">
    <location>
        <begin position="807"/>
        <end position="827"/>
    </location>
</feature>
<dbReference type="PANTHER" id="PTHR12606">
    <property type="entry name" value="SENTRIN/SUMO-SPECIFIC PROTEASE"/>
    <property type="match status" value="1"/>
</dbReference>
<evidence type="ECO:0000256" key="1">
    <source>
        <dbReference type="ARBA" id="ARBA00005234"/>
    </source>
</evidence>
<feature type="region of interest" description="Disordered" evidence="5">
    <location>
        <begin position="328"/>
        <end position="371"/>
    </location>
</feature>
<sequence>MMYEEVSESETEGESASETESVTHSEQLVDNSEKVTDQTQELLNESEEEPAKESREEIHERQAEEIPEQIRNEQRNEYLPQCPEFDYDKDVKRIRKEERENMAKEQEMRKKQGGTNSTLLPFSSDEMGLLRCGPPGGWTVSNPPLQPSKPLKQPFAEYNANYAPYSKPNKSRLKATNPKSDDNSSSGPSLHHRTPVLKPKITHNLLHELGKVLHEKLIACNTGEDKNAALLSILETSGFAQIFAETDQQKSAKKKITKTERNSAQSKYLSFDNKHYWANFVKDEGFSQEVRKSFFCKMAEFQQKKNAPHRRRNPEEIVLAELPNLMDPEDAASQSASPSVQASRKNTHIQREPTTRTRESTRRYPEKDFYLPPKGKKKNETWCNCGVRGDDHLPAVQCDGCGTWYHYEKNGEGMQHCDYTEGQETEEWYCMTCREENQISGEFDSIQPDDDHDNDKDHHPDNMHDNADGGFENLTHTECEDPSLTQIRSSDNSEANLTRTSLLEMTEPEIDHESDRETVIAPMRAKETRTLENVQLDMDTICSVLNVTEEELNYIPPKEIDIIFSAESISKIYNYDTGKFVQEKKARGDELAQRLRESGILCAFKNSRAPYYYATKKQNQSFAKQEGYCTCGMKFNLIFLCTPVQGFPVKAKCESSGVFNLVQSKRTSRPITGDEREKLAKTLLTTSAVKVFLTDMSHVAGLELLHRNVPPTTDVLRTTRAEGKAKERFDSNVFEDLKKLDQHYKLTHNPDGVIKGYMQDYNLDPKLFRVDLFDQQSLKLLADKIAKEHVTLGIDATGGIFKPLPNAGGALDSSSQPNSKNQPRSARPRNSLLLYSFVAQTGSGNFVVADSILMRGQSNDIGGPLTSVKRGLKKLRPYQPKSAPDIICTDFNFAMLHAVSESFNVMKLDEYLKRSYDVLQDKATFSGDIACIQLCASHLTKSFLDNVRRKTATSKHAKKLVDASVRGLAKFQECTCLDEVNIAMQDVCTLFGMERMTSEEINNTVGRISSMALDGCVEPDDGNSPNFEEEDEVATKLLREKSPYYHLFRKIRKNLVQDVEVDAASNPYYSPSVLNIYENTYVPFIGIFARGVVQKTKYPNFVRVTNGGTESEFRLIKNNLIANPENVADFIRNRFTITNGKNKRFVLENLPKSKTRKEPPTSSANLQNDVTCYAEERNAEFSQQEVEECAETWNKRGKRGRTNKYMHNRRDIRLKDLQRGKSDAEGRTLQPTQTISPIAGSEVTQFPDTTVFFRTESFPPIPKKEFHHFFHSDRKLSDTIINGRLHKLMDDAEGEQKKIFVSHSGTMYHHPELFFGGRSVEAAGWQSTMATLEDLSSVHTHIMHPLRHGDHWLLTTVEIKTRTLQLYDPLDHDNNYLKNITDNLTHFFDEVFTQKRVGEPQTKKHWTVEFPGCPKQRDSSSCGIYIIKYALQYYQAFPHIKQIEINQNETEDQLRMDIAQEMINSEEGKPFLAKFGEDAELFIKNLKLQDPNIIKSLQSNPQLLNLSGDEITTSNLERKFRKIVEDVLTDQHGNLEKQKTRVKTLGKDHVAKEKDKYKRYKLIEALSEESIMKAYHEIKLDVLQIYVPKPETFSGEYKCPRQKIWVERKPNFCANLQQMVVSYPFSAKSFQIISTQLSSDLRKAENLETLAFNDILQVSNVLVPEAFERIYSKIMQMPLEHAQRELENNFPT</sequence>
<dbReference type="InterPro" id="IPR011011">
    <property type="entry name" value="Znf_FYVE_PHD"/>
</dbReference>
<dbReference type="SUPFAM" id="SSF54001">
    <property type="entry name" value="Cysteine proteinases"/>
    <property type="match status" value="1"/>
</dbReference>
<dbReference type="Gene3D" id="3.40.395.10">
    <property type="entry name" value="Adenoviral Proteinase, Chain A"/>
    <property type="match status" value="1"/>
</dbReference>
<dbReference type="Pfam" id="PF02902">
    <property type="entry name" value="Peptidase_C48"/>
    <property type="match status" value="1"/>
</dbReference>
<dbReference type="GO" id="GO:0016926">
    <property type="term" value="P:protein desumoylation"/>
    <property type="evidence" value="ECO:0007669"/>
    <property type="project" value="TreeGrafter"/>
</dbReference>
<dbReference type="STRING" id="158441.A0A226D3Y6"/>
<evidence type="ECO:0000256" key="3">
    <source>
        <dbReference type="ARBA" id="ARBA00022801"/>
    </source>
</evidence>
<feature type="compositionally biased region" description="Basic and acidic residues" evidence="5">
    <location>
        <begin position="86"/>
        <end position="110"/>
    </location>
</feature>
<dbReference type="GO" id="GO:0006508">
    <property type="term" value="P:proteolysis"/>
    <property type="evidence" value="ECO:0007669"/>
    <property type="project" value="UniProtKB-KW"/>
</dbReference>
<dbReference type="PANTHER" id="PTHR12606:SF141">
    <property type="entry name" value="GH15225P-RELATED"/>
    <property type="match status" value="1"/>
</dbReference>
<keyword evidence="2" id="KW-0645">Protease</keyword>
<keyword evidence="3" id="KW-0378">Hydrolase</keyword>
<proteinExistence type="inferred from homology"/>
<keyword evidence="8" id="KW-1185">Reference proteome</keyword>
<evidence type="ECO:0000313" key="8">
    <source>
        <dbReference type="Proteomes" id="UP000198287"/>
    </source>
</evidence>
<dbReference type="SUPFAM" id="SSF57903">
    <property type="entry name" value="FYVE/PHD zinc finger"/>
    <property type="match status" value="1"/>
</dbReference>
<feature type="domain" description="Ubiquitin-like protease family profile" evidence="6">
    <location>
        <begin position="1251"/>
        <end position="1433"/>
    </location>
</feature>
<evidence type="ECO:0000256" key="4">
    <source>
        <dbReference type="ARBA" id="ARBA00022807"/>
    </source>
</evidence>
<evidence type="ECO:0000256" key="5">
    <source>
        <dbReference type="SAM" id="MobiDB-lite"/>
    </source>
</evidence>
<dbReference type="InterPro" id="IPR003653">
    <property type="entry name" value="Peptidase_C48_C"/>
</dbReference>
<comment type="caution">
    <text evidence="7">The sequence shown here is derived from an EMBL/GenBank/DDBJ whole genome shotgun (WGS) entry which is preliminary data.</text>
</comment>
<feature type="compositionally biased region" description="Basic and acidic residues" evidence="5">
    <location>
        <begin position="49"/>
        <end position="76"/>
    </location>
</feature>
<name>A0A226D3Y6_FOLCA</name>
<dbReference type="GO" id="GO:0005634">
    <property type="term" value="C:nucleus"/>
    <property type="evidence" value="ECO:0007669"/>
    <property type="project" value="TreeGrafter"/>
</dbReference>
<reference evidence="7 8" key="1">
    <citation type="submission" date="2015-12" db="EMBL/GenBank/DDBJ databases">
        <title>The genome of Folsomia candida.</title>
        <authorList>
            <person name="Faddeeva A."/>
            <person name="Derks M.F."/>
            <person name="Anvar Y."/>
            <person name="Smit S."/>
            <person name="Van Straalen N."/>
            <person name="Roelofs D."/>
        </authorList>
    </citation>
    <scope>NUCLEOTIDE SEQUENCE [LARGE SCALE GENOMIC DNA]</scope>
    <source>
        <strain evidence="7 8">VU population</strain>
        <tissue evidence="7">Whole body</tissue>
    </source>
</reference>
<evidence type="ECO:0000256" key="2">
    <source>
        <dbReference type="ARBA" id="ARBA00022670"/>
    </source>
</evidence>
<comment type="similarity">
    <text evidence="1">Belongs to the peptidase C48 family.</text>
</comment>
<dbReference type="InterPro" id="IPR013083">
    <property type="entry name" value="Znf_RING/FYVE/PHD"/>
</dbReference>
<dbReference type="InterPro" id="IPR038765">
    <property type="entry name" value="Papain-like_cys_pep_sf"/>
</dbReference>
<feature type="compositionally biased region" description="Basic and acidic residues" evidence="5">
    <location>
        <begin position="453"/>
        <end position="467"/>
    </location>
</feature>
<dbReference type="Proteomes" id="UP000198287">
    <property type="component" value="Unassembled WGS sequence"/>
</dbReference>
<feature type="compositionally biased region" description="Low complexity" evidence="5">
    <location>
        <begin position="331"/>
        <end position="343"/>
    </location>
</feature>
<evidence type="ECO:0000313" key="7">
    <source>
        <dbReference type="EMBL" id="OXA39780.1"/>
    </source>
</evidence>
<protein>
    <submittedName>
        <fullName evidence="7">Transcription factor 19</fullName>
    </submittedName>
</protein>
<feature type="region of interest" description="Disordered" evidence="5">
    <location>
        <begin position="1"/>
        <end position="197"/>
    </location>
</feature>
<dbReference type="Gene3D" id="3.30.40.10">
    <property type="entry name" value="Zinc/RING finger domain, C3HC4 (zinc finger)"/>
    <property type="match status" value="1"/>
</dbReference>
<dbReference type="PROSITE" id="PS50600">
    <property type="entry name" value="ULP_PROTEASE"/>
    <property type="match status" value="1"/>
</dbReference>
<feature type="compositionally biased region" description="Acidic residues" evidence="5">
    <location>
        <begin position="1"/>
        <end position="17"/>
    </location>
</feature>
<feature type="compositionally biased region" description="Basic and acidic residues" evidence="5">
    <location>
        <begin position="349"/>
        <end position="369"/>
    </location>
</feature>
<dbReference type="GO" id="GO:0016929">
    <property type="term" value="F:deSUMOylase activity"/>
    <property type="evidence" value="ECO:0007669"/>
    <property type="project" value="TreeGrafter"/>
</dbReference>
<accession>A0A226D3Y6</accession>